<accession>Q9AW63</accession>
<reference evidence="3" key="1">
    <citation type="journal article" date="2000" name="Proc. Natl. Acad. Sci. U.S.A.">
        <title>Chloroplast protein and centrosomal genes, a tRNA intron, and odd telomeres in an unusually compact eukaryotic genome, the cryptomonad nucleomorph.</title>
        <authorList>
            <person name="Zauner S."/>
            <person name="Fraunholz M."/>
            <person name="Wastl J."/>
            <person name="Penny S."/>
            <person name="Beaton M."/>
            <person name="Cavalier-Smith T."/>
            <person name="Maier U.G."/>
            <person name="Douglas S."/>
        </authorList>
    </citation>
    <scope>NUCLEOTIDE SEQUENCE</scope>
</reference>
<reference evidence="3 5" key="2">
    <citation type="journal article" date="2001" name="Nature">
        <title>The highly reduced genome of an enslaved algal nucleus.</title>
        <authorList>
            <person name="Douglas S."/>
            <person name="Zauner S."/>
            <person name="Fraunholz M."/>
            <person name="Beaton M."/>
            <person name="Penny S."/>
            <person name="Deng L."/>
            <person name="Wu X."/>
            <person name="Reith M."/>
            <person name="Cavalier-Smith T."/>
            <person name="Maier U."/>
        </authorList>
    </citation>
    <scope>NUCLEOTIDE SEQUENCE [LARGE SCALE GENOMIC DNA]</scope>
</reference>
<dbReference type="GeneID" id="857468"/>
<dbReference type="Gene3D" id="1.20.120.1190">
    <property type="match status" value="1"/>
</dbReference>
<dbReference type="EMBL" id="HBKN01029685">
    <property type="protein sequence ID" value="CAE2313885.1"/>
    <property type="molecule type" value="Transcribed_RNA"/>
</dbReference>
<evidence type="ECO:0000313" key="5">
    <source>
        <dbReference type="Proteomes" id="UP000242167"/>
    </source>
</evidence>
<proteinExistence type="predicted"/>
<protein>
    <submittedName>
        <fullName evidence="3">Putative nucleolar G-protein</fullName>
    </submittedName>
</protein>
<evidence type="ECO:0000259" key="2">
    <source>
        <dbReference type="Pfam" id="PF17835"/>
    </source>
</evidence>
<dbReference type="AlphaFoldDB" id="Q9AW63"/>
<dbReference type="EMBL" id="AJ010592">
    <property type="protein sequence ID" value="CAC27007.1"/>
    <property type="molecule type" value="Genomic_DNA"/>
</dbReference>
<dbReference type="Proteomes" id="UP000242167">
    <property type="component" value="Nucleomorph 2"/>
</dbReference>
<evidence type="ECO:0000256" key="1">
    <source>
        <dbReference type="ARBA" id="ARBA00004229"/>
    </source>
</evidence>
<dbReference type="InterPro" id="IPR041623">
    <property type="entry name" value="NOG1_N"/>
</dbReference>
<feature type="domain" description="NOG1 N-terminal helical" evidence="2">
    <location>
        <begin position="6"/>
        <end position="157"/>
    </location>
</feature>
<evidence type="ECO:0000313" key="4">
    <source>
        <dbReference type="EMBL" id="CAE2313885.1"/>
    </source>
</evidence>
<dbReference type="RefSeq" id="XP_001713223.1">
    <property type="nucleotide sequence ID" value="XM_001713171.1"/>
</dbReference>
<dbReference type="PANTHER" id="PTHR45759">
    <property type="entry name" value="NUCLEOLAR GTP-BINDING PROTEIN 1"/>
    <property type="match status" value="1"/>
</dbReference>
<dbReference type="InterPro" id="IPR027417">
    <property type="entry name" value="P-loop_NTPase"/>
</dbReference>
<dbReference type="GO" id="GO:0000428">
    <property type="term" value="C:DNA-directed RNA polymerase complex"/>
    <property type="evidence" value="ECO:0007669"/>
    <property type="project" value="UniProtKB-KW"/>
</dbReference>
<keyword evidence="3" id="KW-0240">DNA-directed RNA polymerase</keyword>
<gene>
    <name evidence="3" type="primary">nog1</name>
    <name evidence="4" type="ORF">GTHE00462_LOCUS22996</name>
</gene>
<dbReference type="Gene3D" id="3.40.50.300">
    <property type="entry name" value="P-loop containing nucleotide triphosphate hydrolases"/>
    <property type="match status" value="1"/>
</dbReference>
<reference evidence="4" key="3">
    <citation type="submission" date="2021-01" db="EMBL/GenBank/DDBJ databases">
        <authorList>
            <person name="Corre E."/>
            <person name="Pelletier E."/>
            <person name="Niang G."/>
            <person name="Scheremetjew M."/>
            <person name="Finn R."/>
            <person name="Kale V."/>
            <person name="Holt S."/>
            <person name="Cochrane G."/>
            <person name="Meng A."/>
            <person name="Brown T."/>
            <person name="Cohen L."/>
        </authorList>
    </citation>
    <scope>NUCLEOTIDE SEQUENCE</scope>
    <source>
        <strain evidence="4">CCMP 2712</strain>
    </source>
</reference>
<dbReference type="PIR" id="A90107">
    <property type="entry name" value="A90107"/>
</dbReference>
<organism evidence="3 5">
    <name type="scientific">Guillardia theta</name>
    <name type="common">Cryptophyte</name>
    <name type="synonym">Cryptomonas phi</name>
    <dbReference type="NCBI Taxonomy" id="55529"/>
    <lineage>
        <taxon>Eukaryota</taxon>
        <taxon>Cryptophyceae</taxon>
        <taxon>Pyrenomonadales</taxon>
        <taxon>Geminigeraceae</taxon>
        <taxon>Guillardia</taxon>
    </lineage>
</organism>
<keyword evidence="3" id="KW-0804">Transcription</keyword>
<dbReference type="GO" id="GO:0009507">
    <property type="term" value="C:chloroplast"/>
    <property type="evidence" value="ECO:0007669"/>
    <property type="project" value="UniProtKB-SubCell"/>
</dbReference>
<dbReference type="Pfam" id="PF17835">
    <property type="entry name" value="NOG1_N"/>
    <property type="match status" value="1"/>
</dbReference>
<sequence>MIKILTSVNLIDNLLSKTQRKTPTYINKHVSIARIKSFYIKKLLFVKNFMSNYLNKIIEFFPKIVQLHHFYRNLFTRIFDRNYYKVNLSKINWLLKKISNLTENYKSLIHKETKFYRCKILKKTFLGKICKVIKKINNSLLYLEQIRLNLKAIPAIDPYKKSIIIIGTKLSGKTNLFQKLTRFKFKKLKKQNELILFNVGHYDYNLYRYQVIDTKFKHNVINKIRSTKEIFVSLDKTIIFFLDPSILRVNPLQYQILSFNISENLFKKPFSIMILGKTDLLWEKIINDSDKTSLNKVFKKYFYNCCFVKFSNHDELGVTNIKNLISGFISRNSIGKISNQFQNKKCLGAFKNSENIIKNQIIVDNKYSLESKLSFKNIERKNKIYNLKREILNVTN</sequence>
<name>Q9AW63_GUITH</name>
<dbReference type="SUPFAM" id="SSF52540">
    <property type="entry name" value="P-loop containing nucleoside triphosphate hydrolases"/>
    <property type="match status" value="1"/>
</dbReference>
<comment type="subcellular location">
    <subcellularLocation>
        <location evidence="1">Plastid</location>
        <location evidence="1">Chloroplast</location>
    </subcellularLocation>
</comment>
<evidence type="ECO:0000313" key="3">
    <source>
        <dbReference type="EMBL" id="CAC27007.1"/>
    </source>
</evidence>